<proteinExistence type="inferred from homology"/>
<evidence type="ECO:0000256" key="13">
    <source>
        <dbReference type="ARBA" id="ARBA00077165"/>
    </source>
</evidence>
<dbReference type="PANTHER" id="PTHR30098:SF2">
    <property type="entry name" value="LEUCYL_PHENYLALANYL-TRNA--PROTEIN TRANSFERASE"/>
    <property type="match status" value="1"/>
</dbReference>
<comment type="similarity">
    <text evidence="9 15">Belongs to the L/F-transferase family.</text>
</comment>
<evidence type="ECO:0000256" key="10">
    <source>
        <dbReference type="ARBA" id="ARBA00066767"/>
    </source>
</evidence>
<comment type="caution">
    <text evidence="16">The sequence shown here is derived from an EMBL/GenBank/DDBJ whole genome shotgun (WGS) entry which is preliminary data.</text>
</comment>
<dbReference type="Gene3D" id="3.30.70.3550">
    <property type="entry name" value="Leucyl/phenylalanyl-tRNA-protein transferase, N-terminal domain"/>
    <property type="match status" value="1"/>
</dbReference>
<dbReference type="HAMAP" id="MF_00688">
    <property type="entry name" value="Leu_Phe_trans"/>
    <property type="match status" value="1"/>
</dbReference>
<dbReference type="STRING" id="1129374.AJE_01946"/>
<evidence type="ECO:0000256" key="6">
    <source>
        <dbReference type="ARBA" id="ARBA00050652"/>
    </source>
</evidence>
<evidence type="ECO:0000256" key="2">
    <source>
        <dbReference type="ARBA" id="ARBA00022490"/>
    </source>
</evidence>
<dbReference type="NCBIfam" id="TIGR00667">
    <property type="entry name" value="aat"/>
    <property type="match status" value="1"/>
</dbReference>
<comment type="catalytic activity">
    <reaction evidence="6 15">
        <text>N-terminal L-arginyl-[protein] + L-leucyl-tRNA(Leu) = N-terminal L-leucyl-L-arginyl-[protein] + tRNA(Leu) + H(+)</text>
        <dbReference type="Rhea" id="RHEA:50416"/>
        <dbReference type="Rhea" id="RHEA-COMP:9613"/>
        <dbReference type="Rhea" id="RHEA-COMP:9622"/>
        <dbReference type="Rhea" id="RHEA-COMP:12672"/>
        <dbReference type="Rhea" id="RHEA-COMP:12673"/>
        <dbReference type="ChEBI" id="CHEBI:15378"/>
        <dbReference type="ChEBI" id="CHEBI:64719"/>
        <dbReference type="ChEBI" id="CHEBI:78442"/>
        <dbReference type="ChEBI" id="CHEBI:78494"/>
        <dbReference type="ChEBI" id="CHEBI:133044"/>
        <dbReference type="EC" id="2.3.2.6"/>
    </reaction>
</comment>
<organism evidence="16 17">
    <name type="scientific">Alishewanella jeotgali KCTC 22429</name>
    <dbReference type="NCBI Taxonomy" id="1129374"/>
    <lineage>
        <taxon>Bacteria</taxon>
        <taxon>Pseudomonadati</taxon>
        <taxon>Pseudomonadota</taxon>
        <taxon>Gammaproteobacteria</taxon>
        <taxon>Alteromonadales</taxon>
        <taxon>Alteromonadaceae</taxon>
        <taxon>Alishewanella</taxon>
    </lineage>
</organism>
<comment type="catalytic activity">
    <reaction evidence="7 15">
        <text>N-terminal L-lysyl-[protein] + L-leucyl-tRNA(Leu) = N-terminal L-leucyl-L-lysyl-[protein] + tRNA(Leu) + H(+)</text>
        <dbReference type="Rhea" id="RHEA:12340"/>
        <dbReference type="Rhea" id="RHEA-COMP:9613"/>
        <dbReference type="Rhea" id="RHEA-COMP:9622"/>
        <dbReference type="Rhea" id="RHEA-COMP:12670"/>
        <dbReference type="Rhea" id="RHEA-COMP:12671"/>
        <dbReference type="ChEBI" id="CHEBI:15378"/>
        <dbReference type="ChEBI" id="CHEBI:65249"/>
        <dbReference type="ChEBI" id="CHEBI:78442"/>
        <dbReference type="ChEBI" id="CHEBI:78494"/>
        <dbReference type="ChEBI" id="CHEBI:133043"/>
        <dbReference type="EC" id="2.3.2.6"/>
    </reaction>
</comment>
<dbReference type="Gene3D" id="3.40.630.70">
    <property type="entry name" value="Leucyl/phenylalanyl-tRNA-protein transferase, C-terminal domain"/>
    <property type="match status" value="1"/>
</dbReference>
<evidence type="ECO:0000256" key="4">
    <source>
        <dbReference type="ARBA" id="ARBA00023315"/>
    </source>
</evidence>
<dbReference type="RefSeq" id="WP_008949420.1">
    <property type="nucleotide sequence ID" value="NZ_AHTH01000005.1"/>
</dbReference>
<comment type="subcellular location">
    <subcellularLocation>
        <location evidence="1 15">Cytoplasm</location>
    </subcellularLocation>
</comment>
<evidence type="ECO:0000256" key="3">
    <source>
        <dbReference type="ARBA" id="ARBA00022679"/>
    </source>
</evidence>
<keyword evidence="4 15" id="KW-0012">Acyltransferase</keyword>
<dbReference type="AlphaFoldDB" id="H3ZAN6"/>
<comment type="catalytic activity">
    <reaction evidence="5 15">
        <text>L-phenylalanyl-tRNA(Phe) + an N-terminal L-alpha-aminoacyl-[protein] = an N-terminal L-phenylalanyl-L-alpha-aminoacyl-[protein] + tRNA(Phe)</text>
        <dbReference type="Rhea" id="RHEA:43632"/>
        <dbReference type="Rhea" id="RHEA-COMP:9668"/>
        <dbReference type="Rhea" id="RHEA-COMP:9699"/>
        <dbReference type="Rhea" id="RHEA-COMP:10636"/>
        <dbReference type="Rhea" id="RHEA-COMP:10637"/>
        <dbReference type="ChEBI" id="CHEBI:78442"/>
        <dbReference type="ChEBI" id="CHEBI:78531"/>
        <dbReference type="ChEBI" id="CHEBI:78597"/>
        <dbReference type="ChEBI" id="CHEBI:83561"/>
        <dbReference type="EC" id="2.3.2.6"/>
    </reaction>
</comment>
<evidence type="ECO:0000256" key="7">
    <source>
        <dbReference type="ARBA" id="ARBA00051538"/>
    </source>
</evidence>
<evidence type="ECO:0000256" key="12">
    <source>
        <dbReference type="ARBA" id="ARBA00077136"/>
    </source>
</evidence>
<reference evidence="16 17" key="1">
    <citation type="journal article" date="2012" name="J. Bacteriol.">
        <title>Genome Sequence of Extracellular-Protease-Producing Alishewanella jeotgali Isolated from Traditional Korean Fermented Seafood.</title>
        <authorList>
            <person name="Jung J."/>
            <person name="Chun J."/>
            <person name="Park W."/>
        </authorList>
    </citation>
    <scope>NUCLEOTIDE SEQUENCE [LARGE SCALE GENOMIC DNA]</scope>
    <source>
        <strain evidence="16 17">KCTC 22429</strain>
    </source>
</reference>
<dbReference type="InterPro" id="IPR042203">
    <property type="entry name" value="Leu/Phe-tRNA_Trfase_C"/>
</dbReference>
<name>H3ZAN6_9ALTE</name>
<evidence type="ECO:0000313" key="17">
    <source>
        <dbReference type="Proteomes" id="UP000012046"/>
    </source>
</evidence>
<keyword evidence="2 15" id="KW-0963">Cytoplasm</keyword>
<dbReference type="EMBL" id="AHTH01000005">
    <property type="protein sequence ID" value="EHR42000.1"/>
    <property type="molecule type" value="Genomic_DNA"/>
</dbReference>
<evidence type="ECO:0000256" key="5">
    <source>
        <dbReference type="ARBA" id="ARBA00050607"/>
    </source>
</evidence>
<dbReference type="InterPro" id="IPR042221">
    <property type="entry name" value="Leu/Phe-tRNA_Trfase_N"/>
</dbReference>
<dbReference type="FunFam" id="3.30.70.3550:FF:000001">
    <property type="entry name" value="Leucyl/phenylalanyl-tRNA--protein transferase"/>
    <property type="match status" value="1"/>
</dbReference>
<evidence type="ECO:0000256" key="8">
    <source>
        <dbReference type="ARBA" id="ARBA00054043"/>
    </source>
</evidence>
<dbReference type="GO" id="GO:0030163">
    <property type="term" value="P:protein catabolic process"/>
    <property type="evidence" value="ECO:0007669"/>
    <property type="project" value="UniProtKB-UniRule"/>
</dbReference>
<sequence>MPIYLPELLADELWFPPVQQALREPDGLLAMGGDLSVARLQLAYQSGIFPWFSEGDPLLWWSPAIRAVFAPDTLSLNRTLRKQLRREGLTVTLNQAFAEVISKCAEPRPSQAQTWILPPMQQAYLALHQQGLAHSVEVWQGKQLVGGLYGVQLGQLFCGESMFNRIDNGAKFALIALQQHLQRYAPGWIDCQLPNPFLLKLGATTLSRRDYLPLIATLTKTPAPAEHWRSQPLLLEPGHD</sequence>
<dbReference type="InterPro" id="IPR004616">
    <property type="entry name" value="Leu/Phe-tRNA_Trfase"/>
</dbReference>
<evidence type="ECO:0000256" key="1">
    <source>
        <dbReference type="ARBA" id="ARBA00004496"/>
    </source>
</evidence>
<dbReference type="PANTHER" id="PTHR30098">
    <property type="entry name" value="LEUCYL/PHENYLALANYL-TRNA--PROTEIN TRANSFERASE"/>
    <property type="match status" value="1"/>
</dbReference>
<dbReference type="Pfam" id="PF03588">
    <property type="entry name" value="Leu_Phe_trans"/>
    <property type="match status" value="1"/>
</dbReference>
<evidence type="ECO:0000313" key="16">
    <source>
        <dbReference type="EMBL" id="EHR42000.1"/>
    </source>
</evidence>
<accession>H3ZAN6</accession>
<keyword evidence="3 15" id="KW-0808">Transferase</keyword>
<dbReference type="Proteomes" id="UP000012046">
    <property type="component" value="Unassembled WGS sequence"/>
</dbReference>
<evidence type="ECO:0000256" key="15">
    <source>
        <dbReference type="HAMAP-Rule" id="MF_00688"/>
    </source>
</evidence>
<dbReference type="GO" id="GO:0008914">
    <property type="term" value="F:leucyl-tRNA--protein transferase activity"/>
    <property type="evidence" value="ECO:0007669"/>
    <property type="project" value="UniProtKB-UniRule"/>
</dbReference>
<evidence type="ECO:0000256" key="14">
    <source>
        <dbReference type="ARBA" id="ARBA00083640"/>
    </source>
</evidence>
<evidence type="ECO:0000256" key="11">
    <source>
        <dbReference type="ARBA" id="ARBA00074372"/>
    </source>
</evidence>
<comment type="function">
    <text evidence="8 15">Functions in the N-end rule pathway of protein degradation where it conjugates Leu, Phe and, less efficiently, Met from aminoacyl-tRNAs to the N-termini of proteins containing an N-terminal arginine or lysine.</text>
</comment>
<dbReference type="SUPFAM" id="SSF55729">
    <property type="entry name" value="Acyl-CoA N-acyltransferases (Nat)"/>
    <property type="match status" value="1"/>
</dbReference>
<evidence type="ECO:0000256" key="9">
    <source>
        <dbReference type="ARBA" id="ARBA00061535"/>
    </source>
</evidence>
<gene>
    <name evidence="15 16" type="primary">aat</name>
    <name evidence="16" type="ORF">AJE_01946</name>
</gene>
<dbReference type="GO" id="GO:0005737">
    <property type="term" value="C:cytoplasm"/>
    <property type="evidence" value="ECO:0007669"/>
    <property type="project" value="UniProtKB-SubCell"/>
</dbReference>
<dbReference type="EC" id="2.3.2.6" evidence="10 15"/>
<dbReference type="eggNOG" id="COG2360">
    <property type="taxonomic scope" value="Bacteria"/>
</dbReference>
<dbReference type="InterPro" id="IPR016181">
    <property type="entry name" value="Acyl_CoA_acyltransferase"/>
</dbReference>
<keyword evidence="17" id="KW-1185">Reference proteome</keyword>
<dbReference type="PATRIC" id="fig|1129374.4.peg.391"/>
<protein>
    <recommendedName>
        <fullName evidence="11 15">Leucyl/phenylalanyl-tRNA--protein transferase</fullName>
        <ecNumber evidence="10 15">2.3.2.6</ecNumber>
    </recommendedName>
    <alternativeName>
        <fullName evidence="12 15">L/F-transferase</fullName>
    </alternativeName>
    <alternativeName>
        <fullName evidence="13 15">Leucyltransferase</fullName>
    </alternativeName>
    <alternativeName>
        <fullName evidence="14 15">Phenyalanyltransferase</fullName>
    </alternativeName>
</protein>